<feature type="chain" id="PRO_5005138097" description="Carboxylic ester hydrolase" evidence="3">
    <location>
        <begin position="19"/>
        <end position="534"/>
    </location>
</feature>
<keyword evidence="6" id="KW-1185">Reference proteome</keyword>
<protein>
    <recommendedName>
        <fullName evidence="3">Carboxylic ester hydrolase</fullName>
        <ecNumber evidence="3">3.1.1.-</ecNumber>
    </recommendedName>
</protein>
<dbReference type="Proteomes" id="UP000008370">
    <property type="component" value="Unassembled WGS sequence"/>
</dbReference>
<dbReference type="OrthoDB" id="408631at2759"/>
<dbReference type="PROSITE" id="PS00122">
    <property type="entry name" value="CARBOXYLESTERASE_B_1"/>
    <property type="match status" value="1"/>
</dbReference>
<sequence length="534" mass="56966">MRLLVYTGLLSFLCLVTADTVVDLGYAKYRGNLSFPNTVAYLGLPYAEPPVGELRWRAPLPLNTTRVSQQAGGAIVDATSYPEFCIQGSKGEGDAGGAGSEDCLHVNVYAPENAKKGDKLPVLVYIHGGAYVEGNPADWPFDHWIHQVPSVVIVSVYYRLDSFGFLSHPTFASSPSLGDLNVGFSDQTAALHWVQEHIDAFGGDPGQVTIDGQSAGGSSIELHLVASGQQGLFHQAIAQSVYRTPLPSPEQQEPLFNSYAEKAGCGGLNTLSDTMTCLRKAPVTALAPAEDAPFNGSYNAFHPVFDGKIFPERPTPAVLSGHFANVTLMIGSTSNETLSTGATNLDSALESFFPALTQADLAAYNQVYPVSNFDNSSQQARVGTGESELRCAVEIIGGASAQRAPGRTFAYRYNTANPTTGDPLVEHAAELWMMFLGSNTGLNGTVTFSPMTPSEQAFASELIAYWLSFVRSGNPNTFKLARAPTWPEFTTDGTQRVVLTEGTVTSSGSTVEMIPAAEKERCAFVASKATSQQA</sequence>
<dbReference type="AlphaFoldDB" id="K5VYK5"/>
<dbReference type="SUPFAM" id="SSF53474">
    <property type="entry name" value="alpha/beta-Hydrolases"/>
    <property type="match status" value="1"/>
</dbReference>
<dbReference type="Pfam" id="PF00135">
    <property type="entry name" value="COesterase"/>
    <property type="match status" value="1"/>
</dbReference>
<dbReference type="EC" id="3.1.1.-" evidence="3"/>
<dbReference type="ESTHER" id="phacs-k5vyk5">
    <property type="family name" value="Fungal_carboxylesterase_lipase"/>
</dbReference>
<evidence type="ECO:0000256" key="1">
    <source>
        <dbReference type="ARBA" id="ARBA00005964"/>
    </source>
</evidence>
<name>K5VYK5_PHACS</name>
<dbReference type="KEGG" id="pco:PHACADRAFT_253922"/>
<dbReference type="InterPro" id="IPR002018">
    <property type="entry name" value="CarbesteraseB"/>
</dbReference>
<dbReference type="HOGENOM" id="CLU_006586_10_7_1"/>
<evidence type="ECO:0000259" key="4">
    <source>
        <dbReference type="Pfam" id="PF00135"/>
    </source>
</evidence>
<dbReference type="GeneID" id="18915917"/>
<evidence type="ECO:0000313" key="6">
    <source>
        <dbReference type="Proteomes" id="UP000008370"/>
    </source>
</evidence>
<comment type="similarity">
    <text evidence="1 3">Belongs to the type-B carboxylesterase/lipase family.</text>
</comment>
<dbReference type="EMBL" id="JH930471">
    <property type="protein sequence ID" value="EKM56668.1"/>
    <property type="molecule type" value="Genomic_DNA"/>
</dbReference>
<feature type="domain" description="Carboxylesterase type B" evidence="4">
    <location>
        <begin position="22"/>
        <end position="503"/>
    </location>
</feature>
<dbReference type="InterPro" id="IPR029058">
    <property type="entry name" value="AB_hydrolase_fold"/>
</dbReference>
<dbReference type="InterPro" id="IPR019826">
    <property type="entry name" value="Carboxylesterase_B_AS"/>
</dbReference>
<dbReference type="Gene3D" id="3.40.50.1820">
    <property type="entry name" value="alpha/beta hydrolase"/>
    <property type="match status" value="1"/>
</dbReference>
<evidence type="ECO:0000313" key="5">
    <source>
        <dbReference type="EMBL" id="EKM56668.1"/>
    </source>
</evidence>
<evidence type="ECO:0000256" key="2">
    <source>
        <dbReference type="ARBA" id="ARBA00022801"/>
    </source>
</evidence>
<feature type="signal peptide" evidence="3">
    <location>
        <begin position="1"/>
        <end position="18"/>
    </location>
</feature>
<dbReference type="GO" id="GO:0016787">
    <property type="term" value="F:hydrolase activity"/>
    <property type="evidence" value="ECO:0007669"/>
    <property type="project" value="UniProtKB-KW"/>
</dbReference>
<reference evidence="5 6" key="1">
    <citation type="journal article" date="2012" name="BMC Genomics">
        <title>Comparative genomics of the white-rot fungi, Phanerochaete carnosa and P. chrysosporium, to elucidate the genetic basis of the distinct wood types they colonize.</title>
        <authorList>
            <person name="Suzuki H."/>
            <person name="MacDonald J."/>
            <person name="Syed K."/>
            <person name="Salamov A."/>
            <person name="Hori C."/>
            <person name="Aerts A."/>
            <person name="Henrissat B."/>
            <person name="Wiebenga A."/>
            <person name="vanKuyk P.A."/>
            <person name="Barry K."/>
            <person name="Lindquist E."/>
            <person name="LaButti K."/>
            <person name="Lapidus A."/>
            <person name="Lucas S."/>
            <person name="Coutinho P."/>
            <person name="Gong Y."/>
            <person name="Samejima M."/>
            <person name="Mahadevan R."/>
            <person name="Abou-Zaid M."/>
            <person name="de Vries R.P."/>
            <person name="Igarashi K."/>
            <person name="Yadav J.S."/>
            <person name="Grigoriev I.V."/>
            <person name="Master E.R."/>
        </authorList>
    </citation>
    <scope>NUCLEOTIDE SEQUENCE [LARGE SCALE GENOMIC DNA]</scope>
    <source>
        <strain evidence="5 6">HHB-10118-sp</strain>
    </source>
</reference>
<proteinExistence type="inferred from homology"/>
<keyword evidence="2 3" id="KW-0378">Hydrolase</keyword>
<organism evidence="5 6">
    <name type="scientific">Phanerochaete carnosa (strain HHB-10118-sp)</name>
    <name type="common">White-rot fungus</name>
    <name type="synonym">Peniophora carnosa</name>
    <dbReference type="NCBI Taxonomy" id="650164"/>
    <lineage>
        <taxon>Eukaryota</taxon>
        <taxon>Fungi</taxon>
        <taxon>Dikarya</taxon>
        <taxon>Basidiomycota</taxon>
        <taxon>Agaricomycotina</taxon>
        <taxon>Agaricomycetes</taxon>
        <taxon>Polyporales</taxon>
        <taxon>Phanerochaetaceae</taxon>
        <taxon>Phanerochaete</taxon>
    </lineage>
</organism>
<evidence type="ECO:0000256" key="3">
    <source>
        <dbReference type="RuleBase" id="RU361235"/>
    </source>
</evidence>
<accession>K5VYK5</accession>
<dbReference type="InParanoid" id="K5VYK5"/>
<dbReference type="PANTHER" id="PTHR11559">
    <property type="entry name" value="CARBOXYLESTERASE"/>
    <property type="match status" value="1"/>
</dbReference>
<gene>
    <name evidence="5" type="ORF">PHACADRAFT_253922</name>
</gene>
<dbReference type="InterPro" id="IPR050309">
    <property type="entry name" value="Type-B_Carboxylest/Lipase"/>
</dbReference>
<keyword evidence="3" id="KW-0732">Signal</keyword>
<dbReference type="RefSeq" id="XP_007394507.1">
    <property type="nucleotide sequence ID" value="XM_007394445.1"/>
</dbReference>